<dbReference type="InterPro" id="IPR017943">
    <property type="entry name" value="Bactericidal_perm-incr_a/b_dom"/>
</dbReference>
<evidence type="ECO:0007829" key="9">
    <source>
        <dbReference type="ProteomicsDB" id="D3YTT0"/>
    </source>
</evidence>
<proteinExistence type="evidence at protein level"/>
<name>D3YTT0_MOUSE</name>
<dbReference type="InterPro" id="IPR032942">
    <property type="entry name" value="BPI/LBP/Plunc"/>
</dbReference>
<feature type="chain" id="PRO_5003053047" description="Bactericidal permeability-increasing protein" evidence="5">
    <location>
        <begin position="24"/>
        <end position="82"/>
    </location>
</feature>
<reference evidence="6 8" key="1">
    <citation type="journal article" date="2009" name="PLoS Biol.">
        <title>Lineage-specific biology revealed by a finished genome assembly of the mouse.</title>
        <authorList>
            <consortium name="Mouse Genome Sequencing Consortium"/>
            <person name="Church D.M."/>
            <person name="Goodstadt L."/>
            <person name="Hillier L.W."/>
            <person name="Zody M.C."/>
            <person name="Goldstein S."/>
            <person name="She X."/>
            <person name="Bult C.J."/>
            <person name="Agarwala R."/>
            <person name="Cherry J.L."/>
            <person name="DiCuccio M."/>
            <person name="Hlavina W."/>
            <person name="Kapustin Y."/>
            <person name="Meric P."/>
            <person name="Maglott D."/>
            <person name="Birtle Z."/>
            <person name="Marques A.C."/>
            <person name="Graves T."/>
            <person name="Zhou S."/>
            <person name="Teague B."/>
            <person name="Potamousis K."/>
            <person name="Churas C."/>
            <person name="Place M."/>
            <person name="Herschleb J."/>
            <person name="Runnheim R."/>
            <person name="Forrest D."/>
            <person name="Amos-Landgraf J."/>
            <person name="Schwartz D.C."/>
            <person name="Cheng Z."/>
            <person name="Lindblad-Toh K."/>
            <person name="Eichler E.E."/>
            <person name="Ponting C.P."/>
        </authorList>
    </citation>
    <scope>NUCLEOTIDE SEQUENCE [LARGE SCALE GENOMIC DNA]</scope>
    <source>
        <strain evidence="6 8">C57BL/6J</strain>
    </source>
</reference>
<keyword evidence="4" id="KW-0391">Immunity</keyword>
<dbReference type="AlphaFoldDB" id="D3YTT0"/>
<keyword evidence="3 4" id="KW-0325">Glycoprotein</keyword>
<sequence length="82" mass="9400">MRTKQVPVLWACFLLWSLYIASSQTVYPGITARITQRALDYGLQVGMKVLEQLAKEIVIPDLNGSESLKFLKIDYVKYNFSK</sequence>
<evidence type="ECO:0000256" key="5">
    <source>
        <dbReference type="SAM" id="SignalP"/>
    </source>
</evidence>
<dbReference type="GO" id="GO:0008289">
    <property type="term" value="F:lipid binding"/>
    <property type="evidence" value="ECO:0007669"/>
    <property type="project" value="InterPro"/>
</dbReference>
<keyword evidence="4" id="KW-0964">Secreted</keyword>
<accession>D3YTT0</accession>
<keyword evidence="4" id="KW-0399">Innate immunity</keyword>
<dbReference type="SMR" id="D3YTT0"/>
<dbReference type="InterPro" id="IPR017954">
    <property type="entry name" value="Lipid-bd_serum_glycop_CS"/>
</dbReference>
<dbReference type="Proteomes" id="UP000000589">
    <property type="component" value="Chromosome 10"/>
</dbReference>
<dbReference type="Ensembl" id="ENSMUST00000105304.2">
    <property type="protein sequence ID" value="ENSMUSP00000100941.2"/>
    <property type="gene ID" value="ENSMUSG00000050108.13"/>
</dbReference>
<dbReference type="ProteomicsDB" id="318996"/>
<feature type="signal peptide" evidence="5">
    <location>
        <begin position="1"/>
        <end position="23"/>
    </location>
</feature>
<dbReference type="PANTHER" id="PTHR10504">
    <property type="entry name" value="BACTERICIDAL PERMEABILITY-INCREASING BPI PROTEIN-RELATED"/>
    <property type="match status" value="1"/>
</dbReference>
<evidence type="ECO:0000256" key="3">
    <source>
        <dbReference type="ARBA" id="ARBA00023180"/>
    </source>
</evidence>
<keyword evidence="9" id="KW-1267">Proteomics identification</keyword>
<evidence type="ECO:0000313" key="6">
    <source>
        <dbReference type="Ensembl" id="ENSMUSP00000100941.2"/>
    </source>
</evidence>
<comment type="function">
    <text evidence="4">The cytotoxic action of BPI is limited to many species of Gram-negative bacteria; this specificity may be explained by a strong affinity of the very basic N-terminal half for the negatively charged lipopolysaccharides that are unique to the Gram-negative bacterial outer envelope.</text>
</comment>
<evidence type="ECO:0000313" key="7">
    <source>
        <dbReference type="MGI" id="MGI:3026884"/>
    </source>
</evidence>
<evidence type="ECO:0000256" key="4">
    <source>
        <dbReference type="RuleBase" id="RU369039"/>
    </source>
</evidence>
<protein>
    <recommendedName>
        <fullName evidence="4">Bactericidal permeability-increasing protein</fullName>
        <shortName evidence="4">BPI</shortName>
    </recommendedName>
</protein>
<keyword evidence="8" id="KW-1185">Reference proteome</keyword>
<keyword evidence="2 4" id="KW-1015">Disulfide bond</keyword>
<dbReference type="SUPFAM" id="SSF55394">
    <property type="entry name" value="Bactericidal permeability-increasing protein, BPI"/>
    <property type="match status" value="1"/>
</dbReference>
<dbReference type="PANTHER" id="PTHR10504:SF17">
    <property type="entry name" value="BPI FOLD-CONTAINING FAMILY C PROTEIN"/>
    <property type="match status" value="1"/>
</dbReference>
<dbReference type="PROSITE" id="PS00400">
    <property type="entry name" value="LBP_BPI_CETP"/>
    <property type="match status" value="1"/>
</dbReference>
<reference evidence="6" key="4">
    <citation type="submission" date="2025-09" db="UniProtKB">
        <authorList>
            <consortium name="Ensembl"/>
        </authorList>
    </citation>
    <scope>IDENTIFICATION</scope>
    <source>
        <strain evidence="6">C57BL/6J</strain>
    </source>
</reference>
<comment type="domain">
    <text evidence="4">The N-terminal region may be exposed to the interior of the granule, whereas the C-terminal portion may be embedded in the membrane. During phagocytosis and degranulation, proteases may be released and activated and cleave BPI at the junction of the N- and C-terminal portions of the molecule, providing controlled release of the N-terminal antibacterial fragment when bacteria are ingested.</text>
</comment>
<comment type="domain">
    <text evidence="4">The N- and C-terminal barrels adopt an identical fold despite having only 13% of conserved residues.</text>
</comment>
<evidence type="ECO:0000256" key="1">
    <source>
        <dbReference type="ARBA" id="ARBA00007292"/>
    </source>
</evidence>
<dbReference type="jPOST" id="D3YTT0"/>
<comment type="similarity">
    <text evidence="1">Belongs to the BPI/LBP/Plunc superfamily. BPI/LBP family.</text>
</comment>
<evidence type="ECO:0000313" key="8">
    <source>
        <dbReference type="Proteomes" id="UP000000589"/>
    </source>
</evidence>
<organism evidence="6 8">
    <name type="scientific">Mus musculus</name>
    <name type="common">Mouse</name>
    <dbReference type="NCBI Taxonomy" id="10090"/>
    <lineage>
        <taxon>Eukaryota</taxon>
        <taxon>Metazoa</taxon>
        <taxon>Chordata</taxon>
        <taxon>Craniata</taxon>
        <taxon>Vertebrata</taxon>
        <taxon>Euteleostomi</taxon>
        <taxon>Mammalia</taxon>
        <taxon>Eutheria</taxon>
        <taxon>Euarchontoglires</taxon>
        <taxon>Glires</taxon>
        <taxon>Rodentia</taxon>
        <taxon>Myomorpha</taxon>
        <taxon>Muroidea</taxon>
        <taxon>Muridae</taxon>
        <taxon>Murinae</taxon>
        <taxon>Mus</taxon>
        <taxon>Mus</taxon>
    </lineage>
</organism>
<dbReference type="VEuPathDB" id="HostDB:ENSMUSG00000050108"/>
<keyword evidence="4" id="KW-0929">Antimicrobial</keyword>
<keyword evidence="4" id="KW-0044">Antibiotic</keyword>
<comment type="subcellular location">
    <subcellularLocation>
        <location evidence="4">Secreted</location>
    </subcellularLocation>
</comment>
<gene>
    <name evidence="6 7" type="primary">Bpifc</name>
</gene>
<dbReference type="Bgee" id="ENSMUSG00000050108">
    <property type="expression patterns" value="Expressed in skin epidermis and 37 other cell types or tissues"/>
</dbReference>
<dbReference type="MGI" id="MGI:3026884">
    <property type="gene designation" value="Bpifc"/>
</dbReference>
<dbReference type="AGR" id="MGI:3026884"/>
<dbReference type="GO" id="GO:0050829">
    <property type="term" value="P:defense response to Gram-negative bacterium"/>
    <property type="evidence" value="ECO:0007669"/>
    <property type="project" value="UniProtKB-UniRule"/>
</dbReference>
<keyword evidence="4 5" id="KW-0732">Signal</keyword>
<dbReference type="ExpressionAtlas" id="D3YTT0">
    <property type="expression patterns" value="baseline and differential"/>
</dbReference>
<reference evidence="6" key="3">
    <citation type="submission" date="2025-08" db="UniProtKB">
        <authorList>
            <consortium name="Ensembl"/>
        </authorList>
    </citation>
    <scope>IDENTIFICATION</scope>
    <source>
        <strain evidence="6">C57BL/6J</strain>
    </source>
</reference>
<comment type="subunit">
    <text evidence="4">Monomer. Homodimer; disulfide-linked.</text>
</comment>
<evidence type="ECO:0000256" key="2">
    <source>
        <dbReference type="ARBA" id="ARBA00023157"/>
    </source>
</evidence>
<reference evidence="6 8" key="2">
    <citation type="journal article" date="2011" name="PLoS Biol.">
        <title>Modernizing reference genome assemblies.</title>
        <authorList>
            <person name="Church D.M."/>
            <person name="Schneider V.A."/>
            <person name="Graves T."/>
            <person name="Auger K."/>
            <person name="Cunningham F."/>
            <person name="Bouk N."/>
            <person name="Chen H.C."/>
            <person name="Agarwala R."/>
            <person name="McLaren W.M."/>
            <person name="Ritchie G.R."/>
            <person name="Albracht D."/>
            <person name="Kremitzki M."/>
            <person name="Rock S."/>
            <person name="Kotkiewicz H."/>
            <person name="Kremitzki C."/>
            <person name="Wollam A."/>
            <person name="Trani L."/>
            <person name="Fulton L."/>
            <person name="Fulton R."/>
            <person name="Matthews L."/>
            <person name="Whitehead S."/>
            <person name="Chow W."/>
            <person name="Torrance J."/>
            <person name="Dunn M."/>
            <person name="Harden G."/>
            <person name="Threadgold G."/>
            <person name="Wood J."/>
            <person name="Collins J."/>
            <person name="Heath P."/>
            <person name="Griffiths G."/>
            <person name="Pelan S."/>
            <person name="Grafham D."/>
            <person name="Eichler E.E."/>
            <person name="Weinstock G."/>
            <person name="Mardis E.R."/>
            <person name="Wilson R.K."/>
            <person name="Howe K."/>
            <person name="Flicek P."/>
            <person name="Hubbard T."/>
        </authorList>
    </citation>
    <scope>NUCLEOTIDE SEQUENCE [LARGE SCALE GENOMIC DNA]</scope>
    <source>
        <strain evidence="6 8">C57BL/6J</strain>
    </source>
</reference>
<dbReference type="GO" id="GO:0045087">
    <property type="term" value="P:innate immune response"/>
    <property type="evidence" value="ECO:0007669"/>
    <property type="project" value="UniProtKB-UniRule"/>
</dbReference>
<dbReference type="GeneTree" id="ENSGT01150000286994"/>
<dbReference type="Gene3D" id="3.15.10.10">
    <property type="entry name" value="Bactericidal permeability-increasing protein, domain 1"/>
    <property type="match status" value="1"/>
</dbReference>
<dbReference type="GO" id="GO:0005615">
    <property type="term" value="C:extracellular space"/>
    <property type="evidence" value="ECO:0007669"/>
    <property type="project" value="UniProtKB-UniRule"/>
</dbReference>
<dbReference type="Antibodypedia" id="45522">
    <property type="antibodies" value="56 antibodies from 9 providers"/>
</dbReference>
<dbReference type="HOGENOM" id="CLU_2557670_0_0_1"/>